<proteinExistence type="predicted"/>
<dbReference type="AlphaFoldDB" id="A0A397W9E8"/>
<dbReference type="PANTHER" id="PTHR35871">
    <property type="entry name" value="EXPRESSED PROTEIN"/>
    <property type="match status" value="1"/>
</dbReference>
<keyword evidence="2" id="KW-1185">Reference proteome</keyword>
<gene>
    <name evidence="1" type="ORF">C2G38_1950906</name>
</gene>
<evidence type="ECO:0000313" key="2">
    <source>
        <dbReference type="Proteomes" id="UP000266673"/>
    </source>
</evidence>
<name>A0A397W9E8_9GLOM</name>
<feature type="non-terminal residue" evidence="1">
    <location>
        <position position="1"/>
    </location>
</feature>
<comment type="caution">
    <text evidence="1">The sequence shown here is derived from an EMBL/GenBank/DDBJ whole genome shotgun (WGS) entry which is preliminary data.</text>
</comment>
<dbReference type="OrthoDB" id="10044727at2759"/>
<organism evidence="1 2">
    <name type="scientific">Gigaspora rosea</name>
    <dbReference type="NCBI Taxonomy" id="44941"/>
    <lineage>
        <taxon>Eukaryota</taxon>
        <taxon>Fungi</taxon>
        <taxon>Fungi incertae sedis</taxon>
        <taxon>Mucoromycota</taxon>
        <taxon>Glomeromycotina</taxon>
        <taxon>Glomeromycetes</taxon>
        <taxon>Diversisporales</taxon>
        <taxon>Gigasporaceae</taxon>
        <taxon>Gigaspora</taxon>
    </lineage>
</organism>
<reference evidence="1 2" key="1">
    <citation type="submission" date="2018-06" db="EMBL/GenBank/DDBJ databases">
        <title>Comparative genomics reveals the genomic features of Rhizophagus irregularis, R. cerebriforme, R. diaphanum and Gigaspora rosea, and their symbiotic lifestyle signature.</title>
        <authorList>
            <person name="Morin E."/>
            <person name="San Clemente H."/>
            <person name="Chen E.C.H."/>
            <person name="De La Providencia I."/>
            <person name="Hainaut M."/>
            <person name="Kuo A."/>
            <person name="Kohler A."/>
            <person name="Murat C."/>
            <person name="Tang N."/>
            <person name="Roy S."/>
            <person name="Loubradou J."/>
            <person name="Henrissat B."/>
            <person name="Grigoriev I.V."/>
            <person name="Corradi N."/>
            <person name="Roux C."/>
            <person name="Martin F.M."/>
        </authorList>
    </citation>
    <scope>NUCLEOTIDE SEQUENCE [LARGE SCALE GENOMIC DNA]</scope>
    <source>
        <strain evidence="1 2">DAOM 194757</strain>
    </source>
</reference>
<dbReference type="PANTHER" id="PTHR35871:SF1">
    <property type="entry name" value="CXC1-LIKE CYSTEINE CLUSTER ASSOCIATED WITH KDZ TRANSPOSASES DOMAIN-CONTAINING PROTEIN"/>
    <property type="match status" value="1"/>
</dbReference>
<sequence length="97" mass="11673">KNLSLFNDNNFLEGCQEWLQKQFPESCSHRALKIYIKKTLLPKIGYTKDKISEKTCQTYMHALGYKYNERKKGVYYDGHKWLDVVLYRKGLLERMFK</sequence>
<protein>
    <submittedName>
        <fullName evidence="1">Uncharacterized protein</fullName>
    </submittedName>
</protein>
<dbReference type="EMBL" id="QKWP01000048">
    <property type="protein sequence ID" value="RIB29063.1"/>
    <property type="molecule type" value="Genomic_DNA"/>
</dbReference>
<dbReference type="Proteomes" id="UP000266673">
    <property type="component" value="Unassembled WGS sequence"/>
</dbReference>
<accession>A0A397W9E8</accession>
<evidence type="ECO:0000313" key="1">
    <source>
        <dbReference type="EMBL" id="RIB29063.1"/>
    </source>
</evidence>